<gene>
    <name evidence="1" type="ORF">Tci_923168</name>
</gene>
<name>A0A699WVT9_TANCI</name>
<proteinExistence type="predicted"/>
<reference evidence="1" key="1">
    <citation type="journal article" date="2019" name="Sci. Rep.">
        <title>Draft genome of Tanacetum cinerariifolium, the natural source of mosquito coil.</title>
        <authorList>
            <person name="Yamashiro T."/>
            <person name="Shiraishi A."/>
            <person name="Satake H."/>
            <person name="Nakayama K."/>
        </authorList>
    </citation>
    <scope>NUCLEOTIDE SEQUENCE</scope>
</reference>
<protein>
    <submittedName>
        <fullName evidence="1">Uncharacterized protein</fullName>
    </submittedName>
</protein>
<sequence>MSGGVDNLKTLQCTHSDCWCCVQVEHEERRCGRNECVGSEGSQSVGDGTHGVFTDAVMDVPAAVVADDTTIGL</sequence>
<comment type="caution">
    <text evidence="1">The sequence shown here is derived from an EMBL/GenBank/DDBJ whole genome shotgun (WGS) entry which is preliminary data.</text>
</comment>
<evidence type="ECO:0000313" key="1">
    <source>
        <dbReference type="EMBL" id="GFD51199.1"/>
    </source>
</evidence>
<dbReference type="EMBL" id="BKCJ011766849">
    <property type="protein sequence ID" value="GFD51199.1"/>
    <property type="molecule type" value="Genomic_DNA"/>
</dbReference>
<dbReference type="AlphaFoldDB" id="A0A699WVT9"/>
<organism evidence="1">
    <name type="scientific">Tanacetum cinerariifolium</name>
    <name type="common">Dalmatian daisy</name>
    <name type="synonym">Chrysanthemum cinerariifolium</name>
    <dbReference type="NCBI Taxonomy" id="118510"/>
    <lineage>
        <taxon>Eukaryota</taxon>
        <taxon>Viridiplantae</taxon>
        <taxon>Streptophyta</taxon>
        <taxon>Embryophyta</taxon>
        <taxon>Tracheophyta</taxon>
        <taxon>Spermatophyta</taxon>
        <taxon>Magnoliopsida</taxon>
        <taxon>eudicotyledons</taxon>
        <taxon>Gunneridae</taxon>
        <taxon>Pentapetalae</taxon>
        <taxon>asterids</taxon>
        <taxon>campanulids</taxon>
        <taxon>Asterales</taxon>
        <taxon>Asteraceae</taxon>
        <taxon>Asteroideae</taxon>
        <taxon>Anthemideae</taxon>
        <taxon>Anthemidinae</taxon>
        <taxon>Tanacetum</taxon>
    </lineage>
</organism>
<accession>A0A699WVT9</accession>